<evidence type="ECO:0000313" key="1">
    <source>
        <dbReference type="EMBL" id="CAB4177821.1"/>
    </source>
</evidence>
<dbReference type="InterPro" id="IPR027417">
    <property type="entry name" value="P-loop_NTPase"/>
</dbReference>
<reference evidence="1" key="1">
    <citation type="submission" date="2020-05" db="EMBL/GenBank/DDBJ databases">
        <authorList>
            <person name="Chiriac C."/>
            <person name="Salcher M."/>
            <person name="Ghai R."/>
            <person name="Kavagutti S V."/>
        </authorList>
    </citation>
    <scope>NUCLEOTIDE SEQUENCE</scope>
</reference>
<organism evidence="1">
    <name type="scientific">uncultured Caudovirales phage</name>
    <dbReference type="NCBI Taxonomy" id="2100421"/>
    <lineage>
        <taxon>Viruses</taxon>
        <taxon>Duplodnaviria</taxon>
        <taxon>Heunggongvirae</taxon>
        <taxon>Uroviricota</taxon>
        <taxon>Caudoviricetes</taxon>
        <taxon>Peduoviridae</taxon>
        <taxon>Maltschvirus</taxon>
        <taxon>Maltschvirus maltsch</taxon>
    </lineage>
</organism>
<accession>A0A6J5Q8F4</accession>
<proteinExistence type="predicted"/>
<dbReference type="Gene3D" id="3.40.50.300">
    <property type="entry name" value="P-loop containing nucleotide triphosphate hydrolases"/>
    <property type="match status" value="1"/>
</dbReference>
<protein>
    <submittedName>
        <fullName evidence="1">Uncharacterized protein</fullName>
    </submittedName>
</protein>
<name>A0A6J5Q8F4_9CAUD</name>
<gene>
    <name evidence="1" type="ORF">UFOVP1004_13</name>
</gene>
<dbReference type="EMBL" id="LR796964">
    <property type="protein sequence ID" value="CAB4177821.1"/>
    <property type="molecule type" value="Genomic_DNA"/>
</dbReference>
<sequence>MGKTTSAKMLGMTLDSFAEPIRDFAGALFGAGWQAVKDDQQYADRFHGGLTPRKAMQTCGENVRAICPTAFVDSLEHRILERRDEACAIHDVRHENERESIHSLGGVVVGITDDPRGIHGGNRSWMRRFRDWVGGWFRHKTERAIPCDVWVVNDRGEDYLCRLLDATTQAIRNRDAGTSRLT</sequence>